<organism evidence="4 5">
    <name type="scientific">Sporolactobacillus shoreae</name>
    <dbReference type="NCBI Taxonomy" id="1465501"/>
    <lineage>
        <taxon>Bacteria</taxon>
        <taxon>Bacillati</taxon>
        <taxon>Bacillota</taxon>
        <taxon>Bacilli</taxon>
        <taxon>Bacillales</taxon>
        <taxon>Sporolactobacillaceae</taxon>
        <taxon>Sporolactobacillus</taxon>
    </lineage>
</organism>
<comment type="caution">
    <text evidence="4">The sequence shown here is derived from an EMBL/GenBank/DDBJ whole genome shotgun (WGS) entry which is preliminary data.</text>
</comment>
<feature type="transmembrane region" description="Helical" evidence="2">
    <location>
        <begin position="26"/>
        <end position="48"/>
    </location>
</feature>
<evidence type="ECO:0000259" key="3">
    <source>
        <dbReference type="Pfam" id="PF01551"/>
    </source>
</evidence>
<sequence length="287" mass="30748">MTENKDQKKLQEKELSGLRKLAKRRWFYPALYLCVASLILTGVLLFQLRGADQAKNQEEQNRVVFNQNKPSSPLTAGEEVFQWPAAKADTQVVQPFYDAKGTTEEQQAALVNYNNTFVQNTGINIGAKDDQSFTVTAALSGTVTEAKKDNLLGYTVTLKHANGVESLYQSLASIDVKMGQEVKQGDTIGTAGTEAFNKPMGIHAHFEIRKNGIPVDPVVYMDKAASDIKTVTVGAQSTTAPVASEKTKTNQGGSSTQTPAPAPGKTDQSKSNTGGSSTGQGSQNSGN</sequence>
<evidence type="ECO:0000256" key="1">
    <source>
        <dbReference type="SAM" id="MobiDB-lite"/>
    </source>
</evidence>
<feature type="domain" description="M23ase beta-sheet core" evidence="3">
    <location>
        <begin position="120"/>
        <end position="217"/>
    </location>
</feature>
<dbReference type="AlphaFoldDB" id="A0A4Z0GS93"/>
<proteinExistence type="predicted"/>
<dbReference type="Proteomes" id="UP000298347">
    <property type="component" value="Unassembled WGS sequence"/>
</dbReference>
<keyword evidence="2" id="KW-0472">Membrane</keyword>
<reference evidence="4 5" key="1">
    <citation type="journal article" date="2015" name="Int. J. Syst. Evol. Microbiol.">
        <title>Sporolactobacillus shoreae sp. nov. and Sporolactobacillus spathodeae sp. nov., two spore-forming lactic acid bacteria isolated from tree barks in Thailand.</title>
        <authorList>
            <person name="Thamacharoensuk T."/>
            <person name="Kitahara M."/>
            <person name="Ohkuma M."/>
            <person name="Thongchul N."/>
            <person name="Tanasupawat S."/>
        </authorList>
    </citation>
    <scope>NUCLEOTIDE SEQUENCE [LARGE SCALE GENOMIC DNA]</scope>
    <source>
        <strain evidence="4 5">BK92</strain>
    </source>
</reference>
<name>A0A4Z0GS93_9BACL</name>
<dbReference type="CDD" id="cd12797">
    <property type="entry name" value="M23_peptidase"/>
    <property type="match status" value="1"/>
</dbReference>
<dbReference type="InterPro" id="IPR016047">
    <property type="entry name" value="M23ase_b-sheet_dom"/>
</dbReference>
<feature type="compositionally biased region" description="Low complexity" evidence="1">
    <location>
        <begin position="271"/>
        <end position="287"/>
    </location>
</feature>
<evidence type="ECO:0000313" key="5">
    <source>
        <dbReference type="Proteomes" id="UP000298347"/>
    </source>
</evidence>
<evidence type="ECO:0000256" key="2">
    <source>
        <dbReference type="SAM" id="Phobius"/>
    </source>
</evidence>
<dbReference type="InterPro" id="IPR050570">
    <property type="entry name" value="Cell_wall_metabolism_enzyme"/>
</dbReference>
<dbReference type="InterPro" id="IPR011055">
    <property type="entry name" value="Dup_hybrid_motif"/>
</dbReference>
<keyword evidence="2" id="KW-0812">Transmembrane</keyword>
<feature type="compositionally biased region" description="Polar residues" evidence="1">
    <location>
        <begin position="249"/>
        <end position="259"/>
    </location>
</feature>
<dbReference type="GO" id="GO:0004222">
    <property type="term" value="F:metalloendopeptidase activity"/>
    <property type="evidence" value="ECO:0007669"/>
    <property type="project" value="TreeGrafter"/>
</dbReference>
<dbReference type="OrthoDB" id="2050153at2"/>
<accession>A0A4Z0GS93</accession>
<dbReference type="RefSeq" id="WP_135347172.1">
    <property type="nucleotide sequence ID" value="NZ_SRJD01000002.1"/>
</dbReference>
<dbReference type="PANTHER" id="PTHR21666">
    <property type="entry name" value="PEPTIDASE-RELATED"/>
    <property type="match status" value="1"/>
</dbReference>
<keyword evidence="2" id="KW-1133">Transmembrane helix</keyword>
<feature type="region of interest" description="Disordered" evidence="1">
    <location>
        <begin position="234"/>
        <end position="287"/>
    </location>
</feature>
<keyword evidence="5" id="KW-1185">Reference proteome</keyword>
<protein>
    <submittedName>
        <fullName evidence="4">M23 family metallopeptidase</fullName>
    </submittedName>
</protein>
<dbReference type="EMBL" id="SRJD01000002">
    <property type="protein sequence ID" value="TGA99776.1"/>
    <property type="molecule type" value="Genomic_DNA"/>
</dbReference>
<dbReference type="SUPFAM" id="SSF51261">
    <property type="entry name" value="Duplicated hybrid motif"/>
    <property type="match status" value="1"/>
</dbReference>
<dbReference type="PANTHER" id="PTHR21666:SF291">
    <property type="entry name" value="STAGE II SPORULATION PROTEIN Q"/>
    <property type="match status" value="1"/>
</dbReference>
<dbReference type="Gene3D" id="2.70.70.10">
    <property type="entry name" value="Glucose Permease (Domain IIA)"/>
    <property type="match status" value="1"/>
</dbReference>
<dbReference type="Pfam" id="PF01551">
    <property type="entry name" value="Peptidase_M23"/>
    <property type="match status" value="1"/>
</dbReference>
<evidence type="ECO:0000313" key="4">
    <source>
        <dbReference type="EMBL" id="TGA99776.1"/>
    </source>
</evidence>
<gene>
    <name evidence="4" type="ORF">E4665_02150</name>
</gene>